<comment type="caution">
    <text evidence="2">The sequence shown here is derived from an EMBL/GenBank/DDBJ whole genome shotgun (WGS) entry which is preliminary data.</text>
</comment>
<dbReference type="AlphaFoldDB" id="A0A5Q6RZK1"/>
<feature type="transmembrane region" description="Helical" evidence="1">
    <location>
        <begin position="16"/>
        <end position="36"/>
    </location>
</feature>
<name>A0A5Q6RZK1_9ACTN</name>
<organism evidence="2 3">
    <name type="scientific">Mumia zhuanghuii</name>
    <dbReference type="NCBI Taxonomy" id="2585211"/>
    <lineage>
        <taxon>Bacteria</taxon>
        <taxon>Bacillati</taxon>
        <taxon>Actinomycetota</taxon>
        <taxon>Actinomycetes</taxon>
        <taxon>Propionibacteriales</taxon>
        <taxon>Nocardioidaceae</taxon>
        <taxon>Mumia</taxon>
    </lineage>
</organism>
<evidence type="ECO:0000256" key="1">
    <source>
        <dbReference type="SAM" id="Phobius"/>
    </source>
</evidence>
<dbReference type="Proteomes" id="UP000307768">
    <property type="component" value="Unassembled WGS sequence"/>
</dbReference>
<dbReference type="RefSeq" id="WP_149768963.1">
    <property type="nucleotide sequence ID" value="NZ_VDFQ02000002.1"/>
</dbReference>
<protein>
    <submittedName>
        <fullName evidence="2">DUF2752 domain-containing protein</fullName>
    </submittedName>
</protein>
<feature type="transmembrane region" description="Helical" evidence="1">
    <location>
        <begin position="77"/>
        <end position="99"/>
    </location>
</feature>
<evidence type="ECO:0000313" key="3">
    <source>
        <dbReference type="Proteomes" id="UP000307768"/>
    </source>
</evidence>
<keyword evidence="1" id="KW-0812">Transmembrane</keyword>
<evidence type="ECO:0000313" key="2">
    <source>
        <dbReference type="EMBL" id="KAA1423444.1"/>
    </source>
</evidence>
<sequence>MTATAGPRSATSTWRALRAPLAVGAAGVGLAALLHFRDPNLSGSYGLCPFAALTGLDCPGCGGLRAVHALTDLQLGVALSSNVLAVALVAALAVAYVAWIPRRLADPQARMIVLSTRTGLALLAVMGVFWIVRNTPWGAWLGS</sequence>
<dbReference type="EMBL" id="VDFQ02000002">
    <property type="protein sequence ID" value="KAA1423444.1"/>
    <property type="molecule type" value="Genomic_DNA"/>
</dbReference>
<dbReference type="OrthoDB" id="5966662at2"/>
<gene>
    <name evidence="2" type="ORF">FE697_007505</name>
</gene>
<proteinExistence type="predicted"/>
<dbReference type="Pfam" id="PF10825">
    <property type="entry name" value="DUF2752"/>
    <property type="match status" value="1"/>
</dbReference>
<reference evidence="2 3" key="1">
    <citation type="submission" date="2019-09" db="EMBL/GenBank/DDBJ databases">
        <title>Mumia zhuanghuii sp. nov. isolated from the intestinal contents of plateau pika (Ochotona curzoniae) in the Qinghai-Tibet plateau of China.</title>
        <authorList>
            <person name="Tian Z."/>
        </authorList>
    </citation>
    <scope>NUCLEOTIDE SEQUENCE [LARGE SCALE GENOMIC DNA]</scope>
    <source>
        <strain evidence="3">350</strain>
    </source>
</reference>
<keyword evidence="1" id="KW-1133">Transmembrane helix</keyword>
<feature type="transmembrane region" description="Helical" evidence="1">
    <location>
        <begin position="111"/>
        <end position="132"/>
    </location>
</feature>
<keyword evidence="1" id="KW-0472">Membrane</keyword>
<accession>A0A5Q6RZK1</accession>
<dbReference type="InterPro" id="IPR021215">
    <property type="entry name" value="DUF2752"/>
</dbReference>